<dbReference type="Proteomes" id="UP000806285">
    <property type="component" value="Unassembled WGS sequence"/>
</dbReference>
<dbReference type="InterPro" id="IPR036388">
    <property type="entry name" value="WH-like_DNA-bd_sf"/>
</dbReference>
<dbReference type="Gene3D" id="1.10.10.10">
    <property type="entry name" value="Winged helix-like DNA-binding domain superfamily/Winged helix DNA-binding domain"/>
    <property type="match status" value="1"/>
</dbReference>
<keyword evidence="2" id="KW-1185">Reference proteome</keyword>
<organism evidence="1 2">
    <name type="scientific">Ramlibacter pallidus</name>
    <dbReference type="NCBI Taxonomy" id="2780087"/>
    <lineage>
        <taxon>Bacteria</taxon>
        <taxon>Pseudomonadati</taxon>
        <taxon>Pseudomonadota</taxon>
        <taxon>Betaproteobacteria</taxon>
        <taxon>Burkholderiales</taxon>
        <taxon>Comamonadaceae</taxon>
        <taxon>Ramlibacter</taxon>
    </lineage>
</organism>
<dbReference type="EMBL" id="JADDIV010000004">
    <property type="protein sequence ID" value="MBE7368880.1"/>
    <property type="molecule type" value="Genomic_DNA"/>
</dbReference>
<evidence type="ECO:0000313" key="1">
    <source>
        <dbReference type="EMBL" id="MBE7368880.1"/>
    </source>
</evidence>
<sequence>MAWLRADPGEWLPGTLDRERLYAAAQQLAGQAAHAQAARKLAAEVLRSLEEVPVAKRVVHDTPIYILLVFCMYLHHVRDRTDPRSGVTLKALRTLFGARGTDSFAGDSHIRDMLGWCRNRGLLQQVVPAQATGDRRVRPLEPTPLLVDMFQHWVRAFLRGSADVLPPPVPPDGLPAPELVYEVLACRIRCHVRENFTPTERFPVIQEFMLRKHGYHVFLAVVEAMRPDGQGASAPVTVSALAQRFEIARATVRNALGPAEQRGLLALRGADGAVHLAPGFVQLALQWMAFEATYMHGIIQVAAHAARHDGQQAAEAPHHAST</sequence>
<reference evidence="1 2" key="1">
    <citation type="submission" date="2020-10" db="EMBL/GenBank/DDBJ databases">
        <title>Ramlibacter sp. HM2 16S ribosomal RNA gene Genome sequencing and assembly.</title>
        <authorList>
            <person name="Kang M."/>
        </authorList>
    </citation>
    <scope>NUCLEOTIDE SEQUENCE [LARGE SCALE GENOMIC DNA]</scope>
    <source>
        <strain evidence="1 2">HM2</strain>
    </source>
</reference>
<dbReference type="RefSeq" id="WP_193677496.1">
    <property type="nucleotide sequence ID" value="NZ_JADDIV010000004.1"/>
</dbReference>
<accession>A0ABR9S5U3</accession>
<protein>
    <recommendedName>
        <fullName evidence="3">MarR family transcriptional regulator</fullName>
    </recommendedName>
</protein>
<comment type="caution">
    <text evidence="1">The sequence shown here is derived from an EMBL/GenBank/DDBJ whole genome shotgun (WGS) entry which is preliminary data.</text>
</comment>
<gene>
    <name evidence="1" type="ORF">IM787_15060</name>
</gene>
<name>A0ABR9S5U3_9BURK</name>
<evidence type="ECO:0000313" key="2">
    <source>
        <dbReference type="Proteomes" id="UP000806285"/>
    </source>
</evidence>
<evidence type="ECO:0008006" key="3">
    <source>
        <dbReference type="Google" id="ProtNLM"/>
    </source>
</evidence>
<proteinExistence type="predicted"/>